<dbReference type="OrthoDB" id="266718at2759"/>
<dbReference type="InterPro" id="IPR016024">
    <property type="entry name" value="ARM-type_fold"/>
</dbReference>
<evidence type="ECO:0000313" key="3">
    <source>
        <dbReference type="WBParaSite" id="HDID_0001023201-mRNA-1"/>
    </source>
</evidence>
<accession>A0A158QG94</accession>
<reference evidence="3" key="1">
    <citation type="submission" date="2016-04" db="UniProtKB">
        <authorList>
            <consortium name="WormBaseParasite"/>
        </authorList>
    </citation>
    <scope>IDENTIFICATION</scope>
</reference>
<dbReference type="WBParaSite" id="HDID_0001023201-mRNA-1">
    <property type="protein sequence ID" value="HDID_0001023201-mRNA-1"/>
    <property type="gene ID" value="HDID_0001023201"/>
</dbReference>
<sequence length="1091" mass="118442">MPQPHAQPVEMTEAMTTWLGCLARWDVHVWETLGRVREGGGRAAASEIQSLVSSARLVSAESVSVLSAGAVWDLLLLRDPHFVAATRACLGEAAWWAHLLAGEIPPTGLNTPTPTQAARHIEAMIAVLSNVITIECEIAHTQEPPLAAQATYVGVGLKLLQLVPSLLCLTQDTDFIRGEQTIICLRYFLECLRKWPNAVISQFLSAAISDCITSIDVLLQFPSIGRTSKVACPSLALSTYPNLLQRAREHADGIREKVIIILALLTDPFRHEESQATSQVFPALPQQMAAYMGSRLCDRHMKEYLQTLVCAIRETNVCTYAASILYECMQNAPSMAILLASDDSGYIDCLIGILEFLLQETQPKTVKLIEIAILSLSCTIITMRSIPNAISAKVKKLSSLFTHSQLPNHAAAMGLLLGEVMRYQPLIPVVEARDLARVLQLVLSSPLVQSREARERLLAAARPLSATSASCSSIATTTPAAAAADAEGEVAAAILFGLPQTPWPCDRGWLDGVFHLVHCCSVHPHLWTSLLRHLLEGQVWSRMWPTIGQVLDMSARRQGNSSGSSRPALLDWRLLSPIGLHHALVLALQLAQQEPRLLLHSIRDETTDVLACLNFLISLPKNYPSNENCSFVSVSQAAVNILELPLKAKNTAEYLPVILPAFATGGTLGALGDLAIYMTTASVAGGEHSRCVPAVLVECGRESGRCFLELASSGLALGSLTTPLDHPFVVGLGGPPSDRLWRADARLAEQSQQIESLMESIIVTVKTSDGNINPAFVDLVIGGVRTSDNTIFSPMCKFLTYLLFKAIESHLSPASSLASRSTPTVSRSRVQTLLQQLVFALVSVEDGDKTNPILKQLISPGRPLPTLLWSLSALVAILAVFENVRTLQLTNNFPILTAFATSAFAILQGIDYLGSSDSSTRYYTLTLLALITRWGAPKPDAVLMSTLENLLSVDQSVSVRMAACCFFECRLVQALEAGIPVDNRALSCLLESGCTDGAMEVQEAALGALRRIFEMNPSLKQQFLQTSVLQRLMTQYNSVNQQVHRPGLLRRFLATRNQSQTSSSASQSTNSPVQESLLTHLSALCSLEKNL</sequence>
<protein>
    <submittedName>
        <fullName evidence="3">UBA domain-containing protein</fullName>
    </submittedName>
</protein>
<dbReference type="InterPro" id="IPR011989">
    <property type="entry name" value="ARM-like"/>
</dbReference>
<evidence type="ECO:0000313" key="2">
    <source>
        <dbReference type="Proteomes" id="UP000274504"/>
    </source>
</evidence>
<organism evidence="3">
    <name type="scientific">Hymenolepis diminuta</name>
    <name type="common">Rat tapeworm</name>
    <dbReference type="NCBI Taxonomy" id="6216"/>
    <lineage>
        <taxon>Eukaryota</taxon>
        <taxon>Metazoa</taxon>
        <taxon>Spiralia</taxon>
        <taxon>Lophotrochozoa</taxon>
        <taxon>Platyhelminthes</taxon>
        <taxon>Cestoda</taxon>
        <taxon>Eucestoda</taxon>
        <taxon>Cyclophyllidea</taxon>
        <taxon>Hymenolepididae</taxon>
        <taxon>Hymenolepis</taxon>
    </lineage>
</organism>
<dbReference type="SUPFAM" id="SSF48371">
    <property type="entry name" value="ARM repeat"/>
    <property type="match status" value="2"/>
</dbReference>
<dbReference type="EMBL" id="UYSG01011582">
    <property type="protein sequence ID" value="VDL62927.1"/>
    <property type="molecule type" value="Genomic_DNA"/>
</dbReference>
<proteinExistence type="predicted"/>
<dbReference type="STRING" id="6216.A0A158QG94"/>
<dbReference type="Proteomes" id="UP000274504">
    <property type="component" value="Unassembled WGS sequence"/>
</dbReference>
<reference evidence="1 2" key="2">
    <citation type="submission" date="2018-11" db="EMBL/GenBank/DDBJ databases">
        <authorList>
            <consortium name="Pathogen Informatics"/>
        </authorList>
    </citation>
    <scope>NUCLEOTIDE SEQUENCE [LARGE SCALE GENOMIC DNA]</scope>
</reference>
<dbReference type="Gene3D" id="1.25.10.10">
    <property type="entry name" value="Leucine-rich Repeat Variant"/>
    <property type="match status" value="1"/>
</dbReference>
<evidence type="ECO:0000313" key="1">
    <source>
        <dbReference type="EMBL" id="VDL62927.1"/>
    </source>
</evidence>
<dbReference type="AlphaFoldDB" id="A0A158QG94"/>
<gene>
    <name evidence="1" type="ORF">HDID_LOCUS10230</name>
</gene>
<name>A0A158QG94_HYMDI</name>